<organism evidence="2 3">
    <name type="scientific">Trichonephila inaurata madagascariensis</name>
    <dbReference type="NCBI Taxonomy" id="2747483"/>
    <lineage>
        <taxon>Eukaryota</taxon>
        <taxon>Metazoa</taxon>
        <taxon>Ecdysozoa</taxon>
        <taxon>Arthropoda</taxon>
        <taxon>Chelicerata</taxon>
        <taxon>Arachnida</taxon>
        <taxon>Araneae</taxon>
        <taxon>Araneomorphae</taxon>
        <taxon>Entelegynae</taxon>
        <taxon>Araneoidea</taxon>
        <taxon>Nephilidae</taxon>
        <taxon>Trichonephila</taxon>
        <taxon>Trichonephila inaurata</taxon>
    </lineage>
</organism>
<evidence type="ECO:0000313" key="3">
    <source>
        <dbReference type="Proteomes" id="UP000886998"/>
    </source>
</evidence>
<evidence type="ECO:0000313" key="2">
    <source>
        <dbReference type="EMBL" id="GFY44629.1"/>
    </source>
</evidence>
<proteinExistence type="predicted"/>
<accession>A0A8X7BWM2</accession>
<sequence length="104" mass="11336">MSTTSNIDVENLPLEPYFENLEVPRDYSPPPDIFPNFPSLPVPTPPQTIQPRPRRSLSEGYSSGSSPGSRSSSASSQNRLATRNRSKSPAAARNRSRSHLATIG</sequence>
<protein>
    <submittedName>
        <fullName evidence="2">Uncharacterized protein</fullName>
    </submittedName>
</protein>
<comment type="caution">
    <text evidence="2">The sequence shown here is derived from an EMBL/GenBank/DDBJ whole genome shotgun (WGS) entry which is preliminary data.</text>
</comment>
<gene>
    <name evidence="2" type="ORF">TNIN_70871</name>
</gene>
<feature type="compositionally biased region" description="Pro residues" evidence="1">
    <location>
        <begin position="27"/>
        <end position="48"/>
    </location>
</feature>
<name>A0A8X7BWM2_9ARAC</name>
<feature type="region of interest" description="Disordered" evidence="1">
    <location>
        <begin position="23"/>
        <end position="104"/>
    </location>
</feature>
<dbReference type="Proteomes" id="UP000886998">
    <property type="component" value="Unassembled WGS sequence"/>
</dbReference>
<keyword evidence="3" id="KW-1185">Reference proteome</keyword>
<feature type="compositionally biased region" description="Low complexity" evidence="1">
    <location>
        <begin position="58"/>
        <end position="76"/>
    </location>
</feature>
<reference evidence="2" key="1">
    <citation type="submission" date="2020-08" db="EMBL/GenBank/DDBJ databases">
        <title>Multicomponent nature underlies the extraordinary mechanical properties of spider dragline silk.</title>
        <authorList>
            <person name="Kono N."/>
            <person name="Nakamura H."/>
            <person name="Mori M."/>
            <person name="Yoshida Y."/>
            <person name="Ohtoshi R."/>
            <person name="Malay A.D."/>
            <person name="Moran D.A.P."/>
            <person name="Tomita M."/>
            <person name="Numata K."/>
            <person name="Arakawa K."/>
        </authorList>
    </citation>
    <scope>NUCLEOTIDE SEQUENCE</scope>
</reference>
<dbReference type="AlphaFoldDB" id="A0A8X7BWM2"/>
<evidence type="ECO:0000256" key="1">
    <source>
        <dbReference type="SAM" id="MobiDB-lite"/>
    </source>
</evidence>
<dbReference type="EMBL" id="BMAV01004325">
    <property type="protein sequence ID" value="GFY44629.1"/>
    <property type="molecule type" value="Genomic_DNA"/>
</dbReference>